<keyword evidence="3" id="KW-1185">Reference proteome</keyword>
<dbReference type="PANTHER" id="PTHR31193">
    <property type="entry name" value="TRANSMEMBRANE PROTEIN C9ORF91"/>
    <property type="match status" value="1"/>
</dbReference>
<feature type="transmembrane region" description="Helical" evidence="2">
    <location>
        <begin position="272"/>
        <end position="292"/>
    </location>
</feature>
<proteinExistence type="predicted"/>
<dbReference type="Proteomes" id="UP000695022">
    <property type="component" value="Unplaced"/>
</dbReference>
<dbReference type="Pfam" id="PF14800">
    <property type="entry name" value="DUF4481"/>
    <property type="match status" value="1"/>
</dbReference>
<keyword evidence="2" id="KW-0812">Transmembrane</keyword>
<protein>
    <submittedName>
        <fullName evidence="4 5">Uncharacterized protein LOC106818049 isoform X1</fullName>
    </submittedName>
</protein>
<dbReference type="GeneID" id="106818049"/>
<evidence type="ECO:0000256" key="2">
    <source>
        <dbReference type="SAM" id="Phobius"/>
    </source>
</evidence>
<reference evidence="4 5" key="1">
    <citation type="submission" date="2025-05" db="UniProtKB">
        <authorList>
            <consortium name="RefSeq"/>
        </authorList>
    </citation>
    <scope>IDENTIFICATION</scope>
</reference>
<organism evidence="3 5">
    <name type="scientific">Priapulus caudatus</name>
    <name type="common">Priapulid worm</name>
    <dbReference type="NCBI Taxonomy" id="37621"/>
    <lineage>
        <taxon>Eukaryota</taxon>
        <taxon>Metazoa</taxon>
        <taxon>Ecdysozoa</taxon>
        <taxon>Scalidophora</taxon>
        <taxon>Priapulida</taxon>
        <taxon>Priapulimorpha</taxon>
        <taxon>Priapulimorphida</taxon>
        <taxon>Priapulidae</taxon>
        <taxon>Priapulus</taxon>
    </lineage>
</organism>
<name>A0ABM1F1D1_PRICU</name>
<sequence length="513" mass="57942">MEDSQDKEWVQFREGDTREPGEGESRGSQDSVTSTNAQDISDLEENGSDKESQVVRSSKTEEKDLDLVKTDRGDIAEAVECTIPARSEQTAVASPTEEISESPGAVIDTTQVEVNISRKKKSVMITEAPRNDIEHKREHAVPGEVRGTQPGRSILKHSSDIQLGSNSSASTSHRSAVPDNGQHLESVWPMPGKCVWVTKATFDTEVIPARLLEDDLTLPHHEYSMAMEFLVNDYRFNCYSMCYRRIIIIWLLLSFVALFAILFSGLKGLNLFAAGVIWLVVNAAGIILCLFAKRKWDQGMDRAVSAVNQILVKHSILMCMEDQGRLSCHKIMLHFYYFNITDCVHQVSNMLLKGEVRSKKRVEENPGFFARWSMLRKRQQMAPPAEAQFQHADDDGTIAPVAGETVVAMEADTEAIVSDGESKVSSEPKRMIKAEKMVLKYSQHYLKSLARDLINFPPSHIAAQFRPEVRHCSKAYCICQYIEERHFYDQLPRSRYRPELYMAPATPVLYGFR</sequence>
<keyword evidence="2" id="KW-0472">Membrane</keyword>
<dbReference type="InterPro" id="IPR028054">
    <property type="entry name" value="DUF4481"/>
</dbReference>
<feature type="compositionally biased region" description="Basic and acidic residues" evidence="1">
    <location>
        <begin position="47"/>
        <end position="71"/>
    </location>
</feature>
<evidence type="ECO:0000313" key="4">
    <source>
        <dbReference type="RefSeq" id="XP_014678251.1"/>
    </source>
</evidence>
<dbReference type="RefSeq" id="XP_014678251.1">
    <property type="nucleotide sequence ID" value="XM_014822765.1"/>
</dbReference>
<evidence type="ECO:0000313" key="5">
    <source>
        <dbReference type="RefSeq" id="XP_014678252.1"/>
    </source>
</evidence>
<evidence type="ECO:0000313" key="3">
    <source>
        <dbReference type="Proteomes" id="UP000695022"/>
    </source>
</evidence>
<feature type="compositionally biased region" description="Low complexity" evidence="1">
    <location>
        <begin position="165"/>
        <end position="175"/>
    </location>
</feature>
<feature type="compositionally biased region" description="Basic and acidic residues" evidence="1">
    <location>
        <begin position="1"/>
        <end position="27"/>
    </location>
</feature>
<feature type="transmembrane region" description="Helical" evidence="2">
    <location>
        <begin position="246"/>
        <end position="266"/>
    </location>
</feature>
<gene>
    <name evidence="4 5" type="primary">LOC106818049</name>
</gene>
<keyword evidence="2" id="KW-1133">Transmembrane helix</keyword>
<evidence type="ECO:0000256" key="1">
    <source>
        <dbReference type="SAM" id="MobiDB-lite"/>
    </source>
</evidence>
<feature type="compositionally biased region" description="Polar residues" evidence="1">
    <location>
        <begin position="28"/>
        <end position="39"/>
    </location>
</feature>
<feature type="region of interest" description="Disordered" evidence="1">
    <location>
        <begin position="160"/>
        <end position="183"/>
    </location>
</feature>
<dbReference type="PANTHER" id="PTHR31193:SF1">
    <property type="entry name" value="TRANSMEMBRANE PROTEIN 268"/>
    <property type="match status" value="1"/>
</dbReference>
<feature type="region of interest" description="Disordered" evidence="1">
    <location>
        <begin position="1"/>
        <end position="71"/>
    </location>
</feature>
<dbReference type="RefSeq" id="XP_014678252.1">
    <property type="nucleotide sequence ID" value="XM_014822766.1"/>
</dbReference>
<accession>A0ABM1F1D1</accession>